<reference evidence="8 9" key="1">
    <citation type="submission" date="2024-05" db="EMBL/GenBank/DDBJ databases">
        <authorList>
            <person name="Wallberg A."/>
        </authorList>
    </citation>
    <scope>NUCLEOTIDE SEQUENCE [LARGE SCALE GENOMIC DNA]</scope>
</reference>
<accession>A0AAV2Q4M6</accession>
<dbReference type="Pfam" id="PF03062">
    <property type="entry name" value="MBOAT"/>
    <property type="match status" value="1"/>
</dbReference>
<keyword evidence="3 7" id="KW-0812">Transmembrane</keyword>
<evidence type="ECO:0000256" key="4">
    <source>
        <dbReference type="ARBA" id="ARBA00022989"/>
    </source>
</evidence>
<keyword evidence="6" id="KW-0012">Acyltransferase</keyword>
<dbReference type="EMBL" id="CAXKWB010002963">
    <property type="protein sequence ID" value="CAL4068063.1"/>
    <property type="molecule type" value="Genomic_DNA"/>
</dbReference>
<evidence type="ECO:0000313" key="9">
    <source>
        <dbReference type="Proteomes" id="UP001497623"/>
    </source>
</evidence>
<protein>
    <submittedName>
        <fullName evidence="8">Uncharacterized protein</fullName>
    </submittedName>
</protein>
<evidence type="ECO:0000256" key="6">
    <source>
        <dbReference type="ARBA" id="ARBA00023315"/>
    </source>
</evidence>
<proteinExistence type="predicted"/>
<evidence type="ECO:0000256" key="7">
    <source>
        <dbReference type="SAM" id="Phobius"/>
    </source>
</evidence>
<dbReference type="AlphaFoldDB" id="A0AAV2Q4M6"/>
<evidence type="ECO:0000313" key="8">
    <source>
        <dbReference type="EMBL" id="CAL4068063.1"/>
    </source>
</evidence>
<evidence type="ECO:0000256" key="2">
    <source>
        <dbReference type="ARBA" id="ARBA00022679"/>
    </source>
</evidence>
<keyword evidence="2" id="KW-0808">Transferase</keyword>
<dbReference type="InterPro" id="IPR049941">
    <property type="entry name" value="LPLAT_7/PORCN-like"/>
</dbReference>
<dbReference type="PANTHER" id="PTHR13906:SF4">
    <property type="entry name" value="LYSOPHOSPHOLIPID ACYLTRANSFERASE 6"/>
    <property type="match status" value="1"/>
</dbReference>
<feature type="transmembrane region" description="Helical" evidence="7">
    <location>
        <begin position="35"/>
        <end position="53"/>
    </location>
</feature>
<organism evidence="8 9">
    <name type="scientific">Meganyctiphanes norvegica</name>
    <name type="common">Northern krill</name>
    <name type="synonym">Thysanopoda norvegica</name>
    <dbReference type="NCBI Taxonomy" id="48144"/>
    <lineage>
        <taxon>Eukaryota</taxon>
        <taxon>Metazoa</taxon>
        <taxon>Ecdysozoa</taxon>
        <taxon>Arthropoda</taxon>
        <taxon>Crustacea</taxon>
        <taxon>Multicrustacea</taxon>
        <taxon>Malacostraca</taxon>
        <taxon>Eumalacostraca</taxon>
        <taxon>Eucarida</taxon>
        <taxon>Euphausiacea</taxon>
        <taxon>Euphausiidae</taxon>
        <taxon>Meganyctiphanes</taxon>
    </lineage>
</organism>
<comment type="caution">
    <text evidence="8">The sequence shown here is derived from an EMBL/GenBank/DDBJ whole genome shotgun (WGS) entry which is preliminary data.</text>
</comment>
<feature type="non-terminal residue" evidence="8">
    <location>
        <position position="230"/>
    </location>
</feature>
<dbReference type="PANTHER" id="PTHR13906">
    <property type="entry name" value="PORCUPINE"/>
    <property type="match status" value="1"/>
</dbReference>
<dbReference type="GO" id="GO:0016020">
    <property type="term" value="C:membrane"/>
    <property type="evidence" value="ECO:0007669"/>
    <property type="project" value="UniProtKB-SubCell"/>
</dbReference>
<keyword evidence="4 7" id="KW-1133">Transmembrane helix</keyword>
<evidence type="ECO:0000256" key="1">
    <source>
        <dbReference type="ARBA" id="ARBA00004141"/>
    </source>
</evidence>
<name>A0AAV2Q4M6_MEGNR</name>
<evidence type="ECO:0000256" key="5">
    <source>
        <dbReference type="ARBA" id="ARBA00023136"/>
    </source>
</evidence>
<sequence length="230" mass="26058">MADNCCQWEFLLGAPACTYDFVGHSYSAIVQTVNFLLGQAMALILAYIFRVYLHPLRVSATTRHWGSFLAGLGICFFCYGRQVLLALLLVVGCYLLLLFVPATIVHRVMLVFALTFLSVMHLERQFYEDGVFVLDVTGPLMIIVQKVTALAYSLHDGLTKKEEDLTPLQKEMVIRQTPSFLEFLAYTMNFHSLNAGPFFMFADYQDFIQGTHYAKRSLNIKVVSLLSLKN</sequence>
<dbReference type="Proteomes" id="UP001497623">
    <property type="component" value="Unassembled WGS sequence"/>
</dbReference>
<dbReference type="InterPro" id="IPR004299">
    <property type="entry name" value="MBOAT_fam"/>
</dbReference>
<comment type="subcellular location">
    <subcellularLocation>
        <location evidence="1">Membrane</location>
        <topology evidence="1">Multi-pass membrane protein</topology>
    </subcellularLocation>
</comment>
<keyword evidence="9" id="KW-1185">Reference proteome</keyword>
<dbReference type="GO" id="GO:0016746">
    <property type="term" value="F:acyltransferase activity"/>
    <property type="evidence" value="ECO:0007669"/>
    <property type="project" value="UniProtKB-KW"/>
</dbReference>
<evidence type="ECO:0000256" key="3">
    <source>
        <dbReference type="ARBA" id="ARBA00022692"/>
    </source>
</evidence>
<keyword evidence="5 7" id="KW-0472">Membrane</keyword>
<dbReference type="GO" id="GO:0030258">
    <property type="term" value="P:lipid modification"/>
    <property type="evidence" value="ECO:0007669"/>
    <property type="project" value="TreeGrafter"/>
</dbReference>
<feature type="transmembrane region" description="Helical" evidence="7">
    <location>
        <begin position="94"/>
        <end position="117"/>
    </location>
</feature>
<gene>
    <name evidence="8" type="ORF">MNOR_LOCUS6945</name>
</gene>